<proteinExistence type="predicted"/>
<dbReference type="Proteomes" id="UP001622612">
    <property type="component" value="Chromosome"/>
</dbReference>
<dbReference type="RefSeq" id="WP_405312111.1">
    <property type="nucleotide sequence ID" value="NZ_CP088155.1"/>
</dbReference>
<name>A0ABZ2TP25_9BACT</name>
<evidence type="ECO:0000256" key="1">
    <source>
        <dbReference type="SAM" id="Phobius"/>
    </source>
</evidence>
<evidence type="ECO:0000313" key="3">
    <source>
        <dbReference type="Proteomes" id="UP001622612"/>
    </source>
</evidence>
<reference evidence="2" key="1">
    <citation type="submission" date="2021-11" db="EMBL/GenBank/DDBJ databases">
        <title>The first genome sequence of unculturable Mycoplasma faucium obtained by de novo assembly of metagenomic reads.</title>
        <authorList>
            <person name="Sabat A.J."/>
            <person name="Bathoorn E."/>
            <person name="Akkerboom V."/>
            <person name="Friedrich A.W."/>
        </authorList>
    </citation>
    <scope>NUCLEOTIDE SEQUENCE [LARGE SCALE GENOMIC DNA]</scope>
    <source>
        <strain evidence="2">UMCG-MFM1</strain>
    </source>
</reference>
<keyword evidence="1" id="KW-0812">Transmembrane</keyword>
<protein>
    <submittedName>
        <fullName evidence="2">Uncharacterized protein</fullName>
    </submittedName>
</protein>
<keyword evidence="1" id="KW-0472">Membrane</keyword>
<feature type="transmembrane region" description="Helical" evidence="1">
    <location>
        <begin position="34"/>
        <end position="56"/>
    </location>
</feature>
<organism evidence="2 3">
    <name type="scientific">Metamycoplasma faucium</name>
    <dbReference type="NCBI Taxonomy" id="56142"/>
    <lineage>
        <taxon>Bacteria</taxon>
        <taxon>Bacillati</taxon>
        <taxon>Mycoplasmatota</taxon>
        <taxon>Mycoplasmoidales</taxon>
        <taxon>Metamycoplasmataceae</taxon>
        <taxon>Metamycoplasma</taxon>
    </lineage>
</organism>
<dbReference type="EMBL" id="CP088155">
    <property type="protein sequence ID" value="WYM97578.1"/>
    <property type="molecule type" value="Genomic_DNA"/>
</dbReference>
<keyword evidence="1" id="KW-1133">Transmembrane helix</keyword>
<gene>
    <name evidence="2" type="ORF">LQ356_01605</name>
</gene>
<keyword evidence="3" id="KW-1185">Reference proteome</keyword>
<feature type="transmembrane region" description="Helical" evidence="1">
    <location>
        <begin position="62"/>
        <end position="86"/>
    </location>
</feature>
<sequence length="207" mass="25296">MLFSLKAIEFLENNELSISRSFFKKIYIINAWKYLSLMFPICIFNYPFGMTIMYLNLEINMLFKYISFFISMLFPTIISIPLYKWLKLNIHYKMYKIKNIINRFNNSFFTEINDDWKNNDFIKTLNNEIIIEFKNLKPKVSEKINLDKIKKMCFRKNKFNAYKLNYLMFKNIDNVYINNKKLSSYEQLSLLRIYLFDIINKSKPYFD</sequence>
<accession>A0ABZ2TP25</accession>
<evidence type="ECO:0000313" key="2">
    <source>
        <dbReference type="EMBL" id="WYM97578.1"/>
    </source>
</evidence>